<keyword evidence="2" id="KW-0472">Membrane</keyword>
<dbReference type="Proteomes" id="UP000199058">
    <property type="component" value="Unassembled WGS sequence"/>
</dbReference>
<dbReference type="GO" id="GO:0020037">
    <property type="term" value="F:heme binding"/>
    <property type="evidence" value="ECO:0007669"/>
    <property type="project" value="InterPro"/>
</dbReference>
<dbReference type="InterPro" id="IPR036909">
    <property type="entry name" value="Cyt_c-like_dom_sf"/>
</dbReference>
<keyword evidence="5" id="KW-1185">Reference proteome</keyword>
<reference evidence="4 5" key="1">
    <citation type="submission" date="2016-10" db="EMBL/GenBank/DDBJ databases">
        <authorList>
            <person name="de Groot N.N."/>
        </authorList>
    </citation>
    <scope>NUCLEOTIDE SEQUENCE [LARGE SCALE GENOMIC DNA]</scope>
    <source>
        <strain evidence="4 5">DSM 18438</strain>
    </source>
</reference>
<dbReference type="GO" id="GO:0009055">
    <property type="term" value="F:electron transfer activity"/>
    <property type="evidence" value="ECO:0007669"/>
    <property type="project" value="InterPro"/>
</dbReference>
<proteinExistence type="predicted"/>
<evidence type="ECO:0000256" key="2">
    <source>
        <dbReference type="SAM" id="Phobius"/>
    </source>
</evidence>
<dbReference type="AlphaFoldDB" id="A0A1I1JXW5"/>
<sequence>MKSGLASVCLLYGLLVAQPAWSGLDIDQYLPPQETDLSPEEQRQQREAVQRQIEEARQREAQRAQKAEQARQAEAERLAARPYPVRLTEKRCLTCHSINNLEENPQTRLGWELTVLRMDWFQGAQLERGDRKVLAQYLATTYPARGLRSYLEYLLLGLALFLPVFAGYQLRQRHQKMKN</sequence>
<dbReference type="Gene3D" id="1.10.760.10">
    <property type="entry name" value="Cytochrome c-like domain"/>
    <property type="match status" value="1"/>
</dbReference>
<dbReference type="STRING" id="1122252.SAMN05660443_2920"/>
<keyword evidence="2" id="KW-1133">Transmembrane helix</keyword>
<dbReference type="EMBL" id="FOLH01000009">
    <property type="protein sequence ID" value="SFC51328.1"/>
    <property type="molecule type" value="Genomic_DNA"/>
</dbReference>
<keyword evidence="3" id="KW-0732">Signal</keyword>
<evidence type="ECO:0000256" key="1">
    <source>
        <dbReference type="SAM" id="MobiDB-lite"/>
    </source>
</evidence>
<keyword evidence="2" id="KW-0812">Transmembrane</keyword>
<gene>
    <name evidence="4" type="ORF">SAMN05660443_2920</name>
</gene>
<feature type="signal peptide" evidence="3">
    <location>
        <begin position="1"/>
        <end position="22"/>
    </location>
</feature>
<evidence type="ECO:0000313" key="4">
    <source>
        <dbReference type="EMBL" id="SFC51328.1"/>
    </source>
</evidence>
<feature type="compositionally biased region" description="Basic and acidic residues" evidence="1">
    <location>
        <begin position="40"/>
        <end position="75"/>
    </location>
</feature>
<protein>
    <recommendedName>
        <fullName evidence="6">Cytochrome c-type biogenesis protein</fullName>
    </recommendedName>
</protein>
<evidence type="ECO:0000313" key="5">
    <source>
        <dbReference type="Proteomes" id="UP000199058"/>
    </source>
</evidence>
<feature type="chain" id="PRO_5011498194" description="Cytochrome c-type biogenesis protein" evidence="3">
    <location>
        <begin position="23"/>
        <end position="179"/>
    </location>
</feature>
<evidence type="ECO:0000256" key="3">
    <source>
        <dbReference type="SAM" id="SignalP"/>
    </source>
</evidence>
<organism evidence="4 5">
    <name type="scientific">Marinospirillum celere</name>
    <dbReference type="NCBI Taxonomy" id="1122252"/>
    <lineage>
        <taxon>Bacteria</taxon>
        <taxon>Pseudomonadati</taxon>
        <taxon>Pseudomonadota</taxon>
        <taxon>Gammaproteobacteria</taxon>
        <taxon>Oceanospirillales</taxon>
        <taxon>Oceanospirillaceae</taxon>
        <taxon>Marinospirillum</taxon>
    </lineage>
</organism>
<evidence type="ECO:0008006" key="6">
    <source>
        <dbReference type="Google" id="ProtNLM"/>
    </source>
</evidence>
<feature type="region of interest" description="Disordered" evidence="1">
    <location>
        <begin position="32"/>
        <end position="75"/>
    </location>
</feature>
<dbReference type="SUPFAM" id="SSF46626">
    <property type="entry name" value="Cytochrome c"/>
    <property type="match status" value="1"/>
</dbReference>
<dbReference type="RefSeq" id="WP_091965177.1">
    <property type="nucleotide sequence ID" value="NZ_FOLH01000009.1"/>
</dbReference>
<feature type="transmembrane region" description="Helical" evidence="2">
    <location>
        <begin position="150"/>
        <end position="170"/>
    </location>
</feature>
<dbReference type="OrthoDB" id="5345472at2"/>
<name>A0A1I1JXW5_9GAMM</name>
<accession>A0A1I1JXW5</accession>